<proteinExistence type="predicted"/>
<evidence type="ECO:0000313" key="1">
    <source>
        <dbReference type="EMBL" id="MDR6779545.1"/>
    </source>
</evidence>
<dbReference type="Proteomes" id="UP001266807">
    <property type="component" value="Unassembled WGS sequence"/>
</dbReference>
<protein>
    <submittedName>
        <fullName evidence="1">Uncharacterized protein</fullName>
    </submittedName>
</protein>
<keyword evidence="2" id="KW-1185">Reference proteome</keyword>
<sequence>MNEFGSKMRDEEFLDIWRRLKERSSWWYIDGELVHCNSLELERMQKVIEEKKHKKSMGTINDDIGK</sequence>
<organism evidence="1 2">
    <name type="scientific">Paenibacillus peoriae</name>
    <dbReference type="NCBI Taxonomy" id="59893"/>
    <lineage>
        <taxon>Bacteria</taxon>
        <taxon>Bacillati</taxon>
        <taxon>Bacillota</taxon>
        <taxon>Bacilli</taxon>
        <taxon>Bacillales</taxon>
        <taxon>Paenibacillaceae</taxon>
        <taxon>Paenibacillus</taxon>
    </lineage>
</organism>
<evidence type="ECO:0000313" key="2">
    <source>
        <dbReference type="Proteomes" id="UP001266807"/>
    </source>
</evidence>
<gene>
    <name evidence="1" type="ORF">J2W98_003825</name>
</gene>
<comment type="caution">
    <text evidence="1">The sequence shown here is derived from an EMBL/GenBank/DDBJ whole genome shotgun (WGS) entry which is preliminary data.</text>
</comment>
<name>A0ABU1QIX3_9BACL</name>
<accession>A0ABU1QIX3</accession>
<dbReference type="EMBL" id="JAVDUG010000004">
    <property type="protein sequence ID" value="MDR6779545.1"/>
    <property type="molecule type" value="Genomic_DNA"/>
</dbReference>
<reference evidence="1 2" key="1">
    <citation type="submission" date="2023-07" db="EMBL/GenBank/DDBJ databases">
        <title>Sorghum-associated microbial communities from plants grown in Nebraska, USA.</title>
        <authorList>
            <person name="Schachtman D."/>
        </authorList>
    </citation>
    <scope>NUCLEOTIDE SEQUENCE [LARGE SCALE GENOMIC DNA]</scope>
    <source>
        <strain evidence="1 2">BE143</strain>
    </source>
</reference>
<dbReference type="RefSeq" id="WP_310168762.1">
    <property type="nucleotide sequence ID" value="NZ_JAVDUG010000004.1"/>
</dbReference>